<dbReference type="Proteomes" id="UP000221852">
    <property type="component" value="Unassembled WGS sequence"/>
</dbReference>
<dbReference type="RefSeq" id="WP_098994495.1">
    <property type="nucleotide sequence ID" value="NZ_CP077146.1"/>
</dbReference>
<evidence type="ECO:0000256" key="1">
    <source>
        <dbReference type="SAM" id="Phobius"/>
    </source>
</evidence>
<keyword evidence="1" id="KW-0472">Membrane</keyword>
<reference evidence="2 3" key="1">
    <citation type="submission" date="2017-06" db="EMBL/GenBank/DDBJ databases">
        <title>Draft genome sequence of Fusobacterium nucleatum subsp. polymorphum KCOM 1330 (=ChDC F330).</title>
        <authorList>
            <person name="Kook J.-K."/>
            <person name="Park S.-N."/>
            <person name="Lim Y.K."/>
            <person name="Roh H."/>
        </authorList>
    </citation>
    <scope>NUCLEOTIDE SEQUENCE [LARGE SCALE GENOMIC DNA]</scope>
    <source>
        <strain evidence="3">KCOM 1330 (ChDC F330)</strain>
    </source>
</reference>
<organism evidence="2 3">
    <name type="scientific">Fusobacterium nucleatum subsp. polymorphum</name>
    <name type="common">Fusobacterium polymorphum</name>
    <dbReference type="NCBI Taxonomy" id="76857"/>
    <lineage>
        <taxon>Bacteria</taxon>
        <taxon>Fusobacteriati</taxon>
        <taxon>Fusobacteriota</taxon>
        <taxon>Fusobacteriia</taxon>
        <taxon>Fusobacteriales</taxon>
        <taxon>Fusobacteriaceae</taxon>
        <taxon>Fusobacterium</taxon>
    </lineage>
</organism>
<keyword evidence="1" id="KW-0812">Transmembrane</keyword>
<feature type="transmembrane region" description="Helical" evidence="1">
    <location>
        <begin position="150"/>
        <end position="180"/>
    </location>
</feature>
<feature type="transmembrane region" description="Helical" evidence="1">
    <location>
        <begin position="84"/>
        <end position="101"/>
    </location>
</feature>
<feature type="transmembrane region" description="Helical" evidence="1">
    <location>
        <begin position="53"/>
        <end position="72"/>
    </location>
</feature>
<dbReference type="AlphaFoldDB" id="A0A2C6BFT4"/>
<proteinExistence type="predicted"/>
<accession>A0A2C6BFT4</accession>
<keyword evidence="1" id="KW-1133">Transmembrane helix</keyword>
<name>A0A2C6BFT4_FUSNP</name>
<comment type="caution">
    <text evidence="2">The sequence shown here is derived from an EMBL/GenBank/DDBJ whole genome shotgun (WGS) entry which is preliminary data.</text>
</comment>
<dbReference type="EMBL" id="NIRQ01000001">
    <property type="protein sequence ID" value="PHI13239.1"/>
    <property type="molecule type" value="Genomic_DNA"/>
</dbReference>
<evidence type="ECO:0000313" key="3">
    <source>
        <dbReference type="Proteomes" id="UP000221852"/>
    </source>
</evidence>
<protein>
    <submittedName>
        <fullName evidence="2">Uncharacterized protein</fullName>
    </submittedName>
</protein>
<sequence length="181" mass="22064">MIKKEYYSFNEIAIISMIIIILRNIYIYFNLNIFLFIGTFFNFVYYNLHMSQYIEIFYGILIISYNILLLLSKKYFNLRIKYKLRKYFMLTNLIILFFYISKEPLFFYSNKKIILVLTFLLIEFILTFFVHKIRIEIKKWKKILDKIVRIALISAFIYYLQYLVASLVYLIAIILGLGLLY</sequence>
<evidence type="ECO:0000313" key="2">
    <source>
        <dbReference type="EMBL" id="PHI13239.1"/>
    </source>
</evidence>
<feature type="transmembrane region" description="Helical" evidence="1">
    <location>
        <begin position="113"/>
        <end position="130"/>
    </location>
</feature>
<gene>
    <name evidence="2" type="ORF">CBG59_05745</name>
</gene>
<feature type="transmembrane region" description="Helical" evidence="1">
    <location>
        <begin position="12"/>
        <end position="41"/>
    </location>
</feature>